<dbReference type="InterPro" id="IPR027417">
    <property type="entry name" value="P-loop_NTPase"/>
</dbReference>
<accession>A0ABV9XW59</accession>
<organism evidence="2 3">
    <name type="scientific">Saccharothrix xinjiangensis</name>
    <dbReference type="NCBI Taxonomy" id="204798"/>
    <lineage>
        <taxon>Bacteria</taxon>
        <taxon>Bacillati</taxon>
        <taxon>Actinomycetota</taxon>
        <taxon>Actinomycetes</taxon>
        <taxon>Pseudonocardiales</taxon>
        <taxon>Pseudonocardiaceae</taxon>
        <taxon>Saccharothrix</taxon>
    </lineage>
</organism>
<proteinExistence type="predicted"/>
<dbReference type="SUPFAM" id="SSF52540">
    <property type="entry name" value="P-loop containing nucleoside triphosphate hydrolases"/>
    <property type="match status" value="1"/>
</dbReference>
<dbReference type="Gene3D" id="3.40.50.300">
    <property type="entry name" value="P-loop containing nucleotide triphosphate hydrolases"/>
    <property type="match status" value="1"/>
</dbReference>
<evidence type="ECO:0000313" key="2">
    <source>
        <dbReference type="EMBL" id="MFC5054555.1"/>
    </source>
</evidence>
<feature type="region of interest" description="Disordered" evidence="1">
    <location>
        <begin position="347"/>
        <end position="372"/>
    </location>
</feature>
<evidence type="ECO:0000313" key="3">
    <source>
        <dbReference type="Proteomes" id="UP001595833"/>
    </source>
</evidence>
<sequence length="372" mass="41320">MHPGLAEPATKEEWRRYLTATPPPAPDMPSPTEYHDMSSVARAQFNRARKAHHSAGVLVRTPDIERLHYELHRRLDVNRYQPAGARRGKVIDGPPTTGKSTLVKLFAADYENELRETEPERFVTDEGQEFVRDYVPVVYISIQAQTTPKDLSIAIADFLMQPYRKSATKSEITTLVLRAMRIVGTELVIIDDAHFLDVSLKEGKVANDHLKYLANYTAATFVYTGHDLEEGGLFLEGSAKSRATQTAGRNDLHRVTPFSIGTPAQAKEWVGVIASMEAALLLYQHQPGSLTRHHGRYLHERTGGSIASLSSLIRESAIEAVNSGAEAITREVMDRVTVDKSAAEHFEKATKLRTRKRNPPPARPGRAVEAPA</sequence>
<keyword evidence="3" id="KW-1185">Reference proteome</keyword>
<dbReference type="InterPro" id="IPR008868">
    <property type="entry name" value="TniB"/>
</dbReference>
<name>A0ABV9XW59_9PSEU</name>
<evidence type="ECO:0000256" key="1">
    <source>
        <dbReference type="SAM" id="MobiDB-lite"/>
    </source>
</evidence>
<dbReference type="Proteomes" id="UP001595833">
    <property type="component" value="Unassembled WGS sequence"/>
</dbReference>
<reference evidence="3" key="1">
    <citation type="journal article" date="2019" name="Int. J. Syst. Evol. Microbiol.">
        <title>The Global Catalogue of Microorganisms (GCM) 10K type strain sequencing project: providing services to taxonomists for standard genome sequencing and annotation.</title>
        <authorList>
            <consortium name="The Broad Institute Genomics Platform"/>
            <consortium name="The Broad Institute Genome Sequencing Center for Infectious Disease"/>
            <person name="Wu L."/>
            <person name="Ma J."/>
        </authorList>
    </citation>
    <scope>NUCLEOTIDE SEQUENCE [LARGE SCALE GENOMIC DNA]</scope>
    <source>
        <strain evidence="3">KCTC 12848</strain>
    </source>
</reference>
<dbReference type="RefSeq" id="WP_344034141.1">
    <property type="nucleotide sequence ID" value="NZ_BAAAKE010000001.1"/>
</dbReference>
<gene>
    <name evidence="2" type="ORF">ACFPFM_12415</name>
</gene>
<dbReference type="EMBL" id="JBHSJB010000011">
    <property type="protein sequence ID" value="MFC5054555.1"/>
    <property type="molecule type" value="Genomic_DNA"/>
</dbReference>
<dbReference type="Pfam" id="PF05621">
    <property type="entry name" value="TniB"/>
    <property type="match status" value="1"/>
</dbReference>
<comment type="caution">
    <text evidence="2">The sequence shown here is derived from an EMBL/GenBank/DDBJ whole genome shotgun (WGS) entry which is preliminary data.</text>
</comment>
<protein>
    <submittedName>
        <fullName evidence="2">TniB family NTP-binding protein</fullName>
    </submittedName>
</protein>